<keyword evidence="3" id="KW-1185">Reference proteome</keyword>
<evidence type="ECO:0000313" key="3">
    <source>
        <dbReference type="Proteomes" id="UP000291189"/>
    </source>
</evidence>
<evidence type="ECO:0000313" key="2">
    <source>
        <dbReference type="EMBL" id="RYU10648.1"/>
    </source>
</evidence>
<proteinExistence type="predicted"/>
<feature type="transmembrane region" description="Helical" evidence="1">
    <location>
        <begin position="119"/>
        <end position="138"/>
    </location>
</feature>
<dbReference type="RefSeq" id="WP_129988239.1">
    <property type="nucleotide sequence ID" value="NZ_SDPU01000028.1"/>
</dbReference>
<feature type="transmembrane region" description="Helical" evidence="1">
    <location>
        <begin position="65"/>
        <end position="86"/>
    </location>
</feature>
<name>A0A4Q5IZD4_9ACTN</name>
<gene>
    <name evidence="2" type="ORF">ETU37_15415</name>
</gene>
<keyword evidence="1" id="KW-1133">Transmembrane helix</keyword>
<feature type="transmembrane region" description="Helical" evidence="1">
    <location>
        <begin position="12"/>
        <end position="35"/>
    </location>
</feature>
<keyword evidence="1" id="KW-0812">Transmembrane</keyword>
<protein>
    <submittedName>
        <fullName evidence="2">Uncharacterized protein</fullName>
    </submittedName>
</protein>
<sequence>MVKPTAPTRGMWLAVATAATWAVALVISAFLLPVYGTATYVSSGTDTGISPGPVPITQTVVEVNGLAGAVAMAVPLLAALVVLAALRRGVHRVSLIVAWTATGFLALFNLLALLSIGVLMIPATAALLVACLLATRVAHDSGT</sequence>
<evidence type="ECO:0000256" key="1">
    <source>
        <dbReference type="SAM" id="Phobius"/>
    </source>
</evidence>
<dbReference type="Proteomes" id="UP000291189">
    <property type="component" value="Unassembled WGS sequence"/>
</dbReference>
<keyword evidence="1" id="KW-0472">Membrane</keyword>
<accession>A0A4Q5IZD4</accession>
<reference evidence="2 3" key="1">
    <citation type="submission" date="2019-01" db="EMBL/GenBank/DDBJ databases">
        <title>Nocardioides guangzhouensis sp. nov., an actinobacterium isolated from soil.</title>
        <authorList>
            <person name="Fu Y."/>
            <person name="Cai Y."/>
            <person name="Lin Z."/>
            <person name="Chen P."/>
        </authorList>
    </citation>
    <scope>NUCLEOTIDE SEQUENCE [LARGE SCALE GENOMIC DNA]</scope>
    <source>
        <strain evidence="2 3">NBRC 105384</strain>
    </source>
</reference>
<comment type="caution">
    <text evidence="2">The sequence shown here is derived from an EMBL/GenBank/DDBJ whole genome shotgun (WGS) entry which is preliminary data.</text>
</comment>
<dbReference type="AlphaFoldDB" id="A0A4Q5IZD4"/>
<organism evidence="2 3">
    <name type="scientific">Nocardioides iriomotensis</name>
    <dbReference type="NCBI Taxonomy" id="715784"/>
    <lineage>
        <taxon>Bacteria</taxon>
        <taxon>Bacillati</taxon>
        <taxon>Actinomycetota</taxon>
        <taxon>Actinomycetes</taxon>
        <taxon>Propionibacteriales</taxon>
        <taxon>Nocardioidaceae</taxon>
        <taxon>Nocardioides</taxon>
    </lineage>
</organism>
<feature type="transmembrane region" description="Helical" evidence="1">
    <location>
        <begin position="93"/>
        <end position="113"/>
    </location>
</feature>
<dbReference type="EMBL" id="SDPU01000028">
    <property type="protein sequence ID" value="RYU10648.1"/>
    <property type="molecule type" value="Genomic_DNA"/>
</dbReference>